<gene>
    <name evidence="10" type="ORF">MCYG_01835</name>
</gene>
<keyword evidence="5" id="KW-0560">Oxidoreductase</keyword>
<evidence type="ECO:0000256" key="5">
    <source>
        <dbReference type="ARBA" id="ARBA00023002"/>
    </source>
</evidence>
<evidence type="ECO:0000256" key="1">
    <source>
        <dbReference type="ARBA" id="ARBA00001971"/>
    </source>
</evidence>
<dbReference type="InterPro" id="IPR036396">
    <property type="entry name" value="Cyt_P450_sf"/>
</dbReference>
<name>C5FI36_ARTOC</name>
<keyword evidence="4 8" id="KW-0479">Metal-binding</keyword>
<dbReference type="InterPro" id="IPR002401">
    <property type="entry name" value="Cyt_P450_E_grp-I"/>
</dbReference>
<sequence>MLLDGLPALVVTGSIITALVGYILVKCIYDLFFHPLRNFPGPKVAAIGSFYEFYYDVIKDGTYLWEIEKMHQKYGPIIRINSNSIHIRDPEYYSTVYAGGGRKINKELSTVAGYTFPHSALATIDHDLHRRRKAIISPYFSQRAAIEIEPLIHERLDALCSHLEKKMASGDTVNITCAASAFTADVVMQHFYGYNLNFVGAKDFKYYMREGLTGLFEFYHATRFMPFPPVLIKKLPSWILRRLNKNLPLIIEGRNDHKKMILSYLNCSGNAEKQKDGSRAKSVIVSALTDPNVPEQEKTLDRLLDEGETIIFAGMDTSARGVSAAMFYMHRNKELLQRLQRELESLSKPANQWTTAELKGLPYMEAVVQEALRFQYGLVVRVPRISAQEALQYKGYTIPPGTPVSISSYLTHHDESVFPNSHVFDPERWIKAAKEGINLDKYMVSFTKGSRICIGINIAYAQMYLCIARLVSHLDMELFDTTLEDMQVYHARGLAYPKKGSGTVKMKIIGVRKTKRSI</sequence>
<dbReference type="Proteomes" id="UP000002035">
    <property type="component" value="Unassembled WGS sequence"/>
</dbReference>
<evidence type="ECO:0000313" key="10">
    <source>
        <dbReference type="EMBL" id="EEQ29016.1"/>
    </source>
</evidence>
<keyword evidence="7 10" id="KW-0503">Monooxygenase</keyword>
<evidence type="ECO:0000256" key="8">
    <source>
        <dbReference type="PIRSR" id="PIRSR602401-1"/>
    </source>
</evidence>
<feature type="binding site" description="axial binding residue" evidence="8">
    <location>
        <position position="453"/>
    </location>
    <ligand>
        <name>heme</name>
        <dbReference type="ChEBI" id="CHEBI:30413"/>
    </ligand>
    <ligandPart>
        <name>Fe</name>
        <dbReference type="ChEBI" id="CHEBI:18248"/>
    </ligandPart>
</feature>
<dbReference type="RefSeq" id="XP_002848901.1">
    <property type="nucleotide sequence ID" value="XM_002848855.1"/>
</dbReference>
<protein>
    <submittedName>
        <fullName evidence="10">Benzoate 4-monooxygenase cytochrome P450</fullName>
    </submittedName>
</protein>
<evidence type="ECO:0000256" key="2">
    <source>
        <dbReference type="ARBA" id="ARBA00010617"/>
    </source>
</evidence>
<keyword evidence="9" id="KW-1133">Transmembrane helix</keyword>
<keyword evidence="3 8" id="KW-0349">Heme</keyword>
<proteinExistence type="inferred from homology"/>
<dbReference type="OrthoDB" id="3945418at2759"/>
<dbReference type="GO" id="GO:0004497">
    <property type="term" value="F:monooxygenase activity"/>
    <property type="evidence" value="ECO:0007669"/>
    <property type="project" value="UniProtKB-KW"/>
</dbReference>
<dbReference type="PANTHER" id="PTHR24305">
    <property type="entry name" value="CYTOCHROME P450"/>
    <property type="match status" value="1"/>
</dbReference>
<dbReference type="OMA" id="RIVGYPK"/>
<dbReference type="PRINTS" id="PR00385">
    <property type="entry name" value="P450"/>
</dbReference>
<organism evidence="10 11">
    <name type="scientific">Arthroderma otae (strain ATCC MYA-4605 / CBS 113480)</name>
    <name type="common">Microsporum canis</name>
    <dbReference type="NCBI Taxonomy" id="554155"/>
    <lineage>
        <taxon>Eukaryota</taxon>
        <taxon>Fungi</taxon>
        <taxon>Dikarya</taxon>
        <taxon>Ascomycota</taxon>
        <taxon>Pezizomycotina</taxon>
        <taxon>Eurotiomycetes</taxon>
        <taxon>Eurotiomycetidae</taxon>
        <taxon>Onygenales</taxon>
        <taxon>Arthrodermataceae</taxon>
        <taxon>Microsporum</taxon>
    </lineage>
</organism>
<evidence type="ECO:0000256" key="3">
    <source>
        <dbReference type="ARBA" id="ARBA00022617"/>
    </source>
</evidence>
<feature type="transmembrane region" description="Helical" evidence="9">
    <location>
        <begin position="6"/>
        <end position="29"/>
    </location>
</feature>
<dbReference type="HOGENOM" id="CLU_001570_14_4_1"/>
<dbReference type="VEuPathDB" id="FungiDB:MCYG_01835"/>
<dbReference type="EMBL" id="DS995702">
    <property type="protein sequence ID" value="EEQ29016.1"/>
    <property type="molecule type" value="Genomic_DNA"/>
</dbReference>
<dbReference type="STRING" id="554155.C5FI36"/>
<dbReference type="PRINTS" id="PR00463">
    <property type="entry name" value="EP450I"/>
</dbReference>
<dbReference type="AlphaFoldDB" id="C5FI36"/>
<dbReference type="GeneID" id="9228952"/>
<evidence type="ECO:0000256" key="4">
    <source>
        <dbReference type="ARBA" id="ARBA00022723"/>
    </source>
</evidence>
<evidence type="ECO:0000256" key="6">
    <source>
        <dbReference type="ARBA" id="ARBA00023004"/>
    </source>
</evidence>
<dbReference type="Pfam" id="PF00067">
    <property type="entry name" value="p450"/>
    <property type="match status" value="1"/>
</dbReference>
<comment type="similarity">
    <text evidence="2">Belongs to the cytochrome P450 family.</text>
</comment>
<dbReference type="InterPro" id="IPR001128">
    <property type="entry name" value="Cyt_P450"/>
</dbReference>
<reference evidence="11" key="1">
    <citation type="journal article" date="2012" name="MBio">
        <title>Comparative genome analysis of Trichophyton rubrum and related dermatophytes reveals candidate genes involved in infection.</title>
        <authorList>
            <person name="Martinez D.A."/>
            <person name="Oliver B.G."/>
            <person name="Graeser Y."/>
            <person name="Goldberg J.M."/>
            <person name="Li W."/>
            <person name="Martinez-Rossi N.M."/>
            <person name="Monod M."/>
            <person name="Shelest E."/>
            <person name="Barton R.C."/>
            <person name="Birch E."/>
            <person name="Brakhage A.A."/>
            <person name="Chen Z."/>
            <person name="Gurr S.J."/>
            <person name="Heiman D."/>
            <person name="Heitman J."/>
            <person name="Kosti I."/>
            <person name="Rossi A."/>
            <person name="Saif S."/>
            <person name="Samalova M."/>
            <person name="Saunders C.W."/>
            <person name="Shea T."/>
            <person name="Summerbell R.C."/>
            <person name="Xu J."/>
            <person name="Young S."/>
            <person name="Zeng Q."/>
            <person name="Birren B.W."/>
            <person name="Cuomo C.A."/>
            <person name="White T.C."/>
        </authorList>
    </citation>
    <scope>NUCLEOTIDE SEQUENCE [LARGE SCALE GENOMIC DNA]</scope>
    <source>
        <strain evidence="11">ATCC MYA-4605 / CBS 113480</strain>
    </source>
</reference>
<keyword evidence="6 8" id="KW-0408">Iron</keyword>
<dbReference type="CDD" id="cd11062">
    <property type="entry name" value="CYP58-like"/>
    <property type="match status" value="1"/>
</dbReference>
<dbReference type="eggNOG" id="KOG0158">
    <property type="taxonomic scope" value="Eukaryota"/>
</dbReference>
<dbReference type="GO" id="GO:0005506">
    <property type="term" value="F:iron ion binding"/>
    <property type="evidence" value="ECO:0007669"/>
    <property type="project" value="InterPro"/>
</dbReference>
<comment type="cofactor">
    <cofactor evidence="1 8">
        <name>heme</name>
        <dbReference type="ChEBI" id="CHEBI:30413"/>
    </cofactor>
</comment>
<keyword evidence="9" id="KW-0812">Transmembrane</keyword>
<dbReference type="GO" id="GO:0016705">
    <property type="term" value="F:oxidoreductase activity, acting on paired donors, with incorporation or reduction of molecular oxygen"/>
    <property type="evidence" value="ECO:0007669"/>
    <property type="project" value="InterPro"/>
</dbReference>
<dbReference type="InterPro" id="IPR050121">
    <property type="entry name" value="Cytochrome_P450_monoxygenase"/>
</dbReference>
<dbReference type="GO" id="GO:0020037">
    <property type="term" value="F:heme binding"/>
    <property type="evidence" value="ECO:0007669"/>
    <property type="project" value="InterPro"/>
</dbReference>
<evidence type="ECO:0000256" key="7">
    <source>
        <dbReference type="ARBA" id="ARBA00023033"/>
    </source>
</evidence>
<evidence type="ECO:0000256" key="9">
    <source>
        <dbReference type="SAM" id="Phobius"/>
    </source>
</evidence>
<accession>C5FI36</accession>
<dbReference type="PANTHER" id="PTHR24305:SF157">
    <property type="entry name" value="N-ACETYLTRYPTOPHAN 6-HYDROXYLASE IVOC-RELATED"/>
    <property type="match status" value="1"/>
</dbReference>
<dbReference type="Gene3D" id="1.10.630.10">
    <property type="entry name" value="Cytochrome P450"/>
    <property type="match status" value="1"/>
</dbReference>
<keyword evidence="9" id="KW-0472">Membrane</keyword>
<keyword evidence="11" id="KW-1185">Reference proteome</keyword>
<dbReference type="SUPFAM" id="SSF48264">
    <property type="entry name" value="Cytochrome P450"/>
    <property type="match status" value="1"/>
</dbReference>
<evidence type="ECO:0000313" key="11">
    <source>
        <dbReference type="Proteomes" id="UP000002035"/>
    </source>
</evidence>